<reference evidence="2" key="1">
    <citation type="journal article" date="2014" name="Genome Announc.">
        <title>De novo whole-genome sequence and genome annotation of Lichtheimia ramosa.</title>
        <authorList>
            <person name="Linde J."/>
            <person name="Schwartze V."/>
            <person name="Binder U."/>
            <person name="Lass-Florl C."/>
            <person name="Voigt K."/>
            <person name="Horn F."/>
        </authorList>
    </citation>
    <scope>NUCLEOTIDE SEQUENCE</scope>
    <source>
        <strain evidence="2">JMRC FSU:6197</strain>
    </source>
</reference>
<dbReference type="AlphaFoldDB" id="A0A077WXZ4"/>
<gene>
    <name evidence="2" type="ORF">LRAMOSA04269</name>
</gene>
<evidence type="ECO:0000313" key="2">
    <source>
        <dbReference type="EMBL" id="CDS12074.1"/>
    </source>
</evidence>
<keyword evidence="1" id="KW-0175">Coiled coil</keyword>
<dbReference type="EMBL" id="LK023357">
    <property type="protein sequence ID" value="CDS12074.1"/>
    <property type="molecule type" value="Genomic_DNA"/>
</dbReference>
<feature type="coiled-coil region" evidence="1">
    <location>
        <begin position="142"/>
        <end position="169"/>
    </location>
</feature>
<evidence type="ECO:0000256" key="1">
    <source>
        <dbReference type="SAM" id="Coils"/>
    </source>
</evidence>
<accession>A0A077WXZ4</accession>
<proteinExistence type="predicted"/>
<dbReference type="OrthoDB" id="2384695at2759"/>
<organism evidence="2">
    <name type="scientific">Lichtheimia ramosa</name>
    <dbReference type="NCBI Taxonomy" id="688394"/>
    <lineage>
        <taxon>Eukaryota</taxon>
        <taxon>Fungi</taxon>
        <taxon>Fungi incertae sedis</taxon>
        <taxon>Mucoromycota</taxon>
        <taxon>Mucoromycotina</taxon>
        <taxon>Mucoromycetes</taxon>
        <taxon>Mucorales</taxon>
        <taxon>Lichtheimiaceae</taxon>
        <taxon>Lichtheimia</taxon>
    </lineage>
</organism>
<sequence>MHSYDQLEGFLSIANHASPLLHNFMSQFSSNKQDPDNIPITTAADYHSYGSPAVPSAYYSVNNNGDYMVNKAGIPAFLIPAPRIRTPGSMQETLDSLRDEWVSVDIVFRSLQEAFIVKPSTCADLTEDEYLDDVDRELSIAYDDLMAQVRRLYRQLNRLSREMSQYKAATSNNTQDTLCNGGFQQ</sequence>
<protein>
    <submittedName>
        <fullName evidence="2">Uncharacterized protein</fullName>
    </submittedName>
</protein>
<name>A0A077WXZ4_9FUNG</name>